<sequence length="182" mass="20052">MRIVAMTVALLAAVILAPATAAYAQAHQGPDLAAQRAAMERIAGMAGDWRGEANVTFPATRTVHQNEHIERDMNGLLLVIHGNGYATADRTGAPIFNALGVISYDDARQIYEFRVYNDGRAATAEAHFLDDGRLQWTMNFSPVIIRYTITLGANTWNEIGEMSRDNGATWTQTIEMNLTRIQ</sequence>
<feature type="signal peptide" evidence="1">
    <location>
        <begin position="1"/>
        <end position="24"/>
    </location>
</feature>
<dbReference type="EMBL" id="CP047045">
    <property type="protein sequence ID" value="QGZ94710.1"/>
    <property type="molecule type" value="Genomic_DNA"/>
</dbReference>
<feature type="chain" id="PRO_5026017844" description="DUF1579 domain-containing protein" evidence="1">
    <location>
        <begin position="25"/>
        <end position="182"/>
    </location>
</feature>
<gene>
    <name evidence="2" type="ORF">DSM104635_01540</name>
</gene>
<protein>
    <recommendedName>
        <fullName evidence="4">DUF1579 domain-containing protein</fullName>
    </recommendedName>
</protein>
<evidence type="ECO:0008006" key="4">
    <source>
        <dbReference type="Google" id="ProtNLM"/>
    </source>
</evidence>
<dbReference type="KEGG" id="tsv:DSM104635_01540"/>
<accession>A0A6I6MI65</accession>
<proteinExistence type="predicted"/>
<name>A0A6I6MI65_9CAUL</name>
<keyword evidence="1" id="KW-0732">Signal</keyword>
<evidence type="ECO:0000313" key="2">
    <source>
        <dbReference type="EMBL" id="QGZ94710.1"/>
    </source>
</evidence>
<dbReference type="AlphaFoldDB" id="A0A6I6MI65"/>
<dbReference type="Proteomes" id="UP000431269">
    <property type="component" value="Chromosome"/>
</dbReference>
<reference evidence="3" key="1">
    <citation type="submission" date="2019-12" db="EMBL/GenBank/DDBJ databases">
        <title>Complete genome of Terracaulis silvestris 0127_4.</title>
        <authorList>
            <person name="Vieira S."/>
            <person name="Riedel T."/>
            <person name="Sproer C."/>
            <person name="Pascual J."/>
            <person name="Boedeker C."/>
            <person name="Overmann J."/>
        </authorList>
    </citation>
    <scope>NUCLEOTIDE SEQUENCE [LARGE SCALE GENOMIC DNA]</scope>
    <source>
        <strain evidence="3">0127_4</strain>
    </source>
</reference>
<keyword evidence="3" id="KW-1185">Reference proteome</keyword>
<evidence type="ECO:0000313" key="3">
    <source>
        <dbReference type="Proteomes" id="UP000431269"/>
    </source>
</evidence>
<evidence type="ECO:0000256" key="1">
    <source>
        <dbReference type="SAM" id="SignalP"/>
    </source>
</evidence>
<dbReference type="RefSeq" id="WP_158765630.1">
    <property type="nucleotide sequence ID" value="NZ_CP047045.1"/>
</dbReference>
<organism evidence="2 3">
    <name type="scientific">Terricaulis silvestris</name>
    <dbReference type="NCBI Taxonomy" id="2686094"/>
    <lineage>
        <taxon>Bacteria</taxon>
        <taxon>Pseudomonadati</taxon>
        <taxon>Pseudomonadota</taxon>
        <taxon>Alphaproteobacteria</taxon>
        <taxon>Caulobacterales</taxon>
        <taxon>Caulobacteraceae</taxon>
        <taxon>Terricaulis</taxon>
    </lineage>
</organism>